<dbReference type="InterPro" id="IPR036409">
    <property type="entry name" value="Aldolase_II/adducin_N_sf"/>
</dbReference>
<keyword evidence="2" id="KW-0456">Lyase</keyword>
<evidence type="ECO:0000313" key="4">
    <source>
        <dbReference type="EMBL" id="TQV81145.1"/>
    </source>
</evidence>
<evidence type="ECO:0000256" key="1">
    <source>
        <dbReference type="ARBA" id="ARBA00022723"/>
    </source>
</evidence>
<evidence type="ECO:0000313" key="5">
    <source>
        <dbReference type="Proteomes" id="UP000319732"/>
    </source>
</evidence>
<dbReference type="GO" id="GO:0019323">
    <property type="term" value="P:pentose catabolic process"/>
    <property type="evidence" value="ECO:0007669"/>
    <property type="project" value="TreeGrafter"/>
</dbReference>
<protein>
    <submittedName>
        <fullName evidence="4">Class II aldolase</fullName>
    </submittedName>
</protein>
<dbReference type="SUPFAM" id="SSF53639">
    <property type="entry name" value="AraD/HMP-PK domain-like"/>
    <property type="match status" value="1"/>
</dbReference>
<dbReference type="GO" id="GO:0016832">
    <property type="term" value="F:aldehyde-lyase activity"/>
    <property type="evidence" value="ECO:0007669"/>
    <property type="project" value="TreeGrafter"/>
</dbReference>
<proteinExistence type="predicted"/>
<dbReference type="GO" id="GO:0046872">
    <property type="term" value="F:metal ion binding"/>
    <property type="evidence" value="ECO:0007669"/>
    <property type="project" value="UniProtKB-KW"/>
</dbReference>
<comment type="caution">
    <text evidence="4">The sequence shown here is derived from an EMBL/GenBank/DDBJ whole genome shotgun (WGS) entry which is preliminary data.</text>
</comment>
<dbReference type="OrthoDB" id="5500703at2"/>
<evidence type="ECO:0000256" key="2">
    <source>
        <dbReference type="ARBA" id="ARBA00023239"/>
    </source>
</evidence>
<dbReference type="GO" id="GO:0005829">
    <property type="term" value="C:cytosol"/>
    <property type="evidence" value="ECO:0007669"/>
    <property type="project" value="TreeGrafter"/>
</dbReference>
<gene>
    <name evidence="4" type="ORF">FKG94_08530</name>
</gene>
<keyword evidence="1" id="KW-0479">Metal-binding</keyword>
<dbReference type="PANTHER" id="PTHR22789:SF0">
    <property type="entry name" value="3-OXO-TETRONATE 4-PHOSPHATE DECARBOXYLASE-RELATED"/>
    <property type="match status" value="1"/>
</dbReference>
<name>A0A545TV95_9GAMM</name>
<reference evidence="4 5" key="1">
    <citation type="submission" date="2019-06" db="EMBL/GenBank/DDBJ databases">
        <title>Whole genome sequence for Cellvibrionaceae sp. R142.</title>
        <authorList>
            <person name="Wang G."/>
        </authorList>
    </citation>
    <scope>NUCLEOTIDE SEQUENCE [LARGE SCALE GENOMIC DNA]</scope>
    <source>
        <strain evidence="4 5">R142</strain>
    </source>
</reference>
<feature type="domain" description="Class II aldolase/adducin N-terminal" evidence="3">
    <location>
        <begin position="21"/>
        <end position="196"/>
    </location>
</feature>
<dbReference type="Pfam" id="PF00596">
    <property type="entry name" value="Aldolase_II"/>
    <property type="match status" value="1"/>
</dbReference>
<sequence length="234" mass="25337">MNDSAQTAGKDNDSLNAQIRQQVVETLRSLVAQGLTTGTSGNVSARVEGGMLVTPTGIHPEQMRPEHIVHMALDGTVAAQQLTPSSEWRMHADVYRHKPGINAVVHCHSNYATMMACAHKPIPAQHYMIAATGSYEIPVADYATFGSQALSDASLKALSTSMACLLANHGQLALGLNLDGALKLAALVEEQAFWYWGVLAIGAPRLLQRQQMDAVLEAFVTYGQQEKDREQKDQ</sequence>
<dbReference type="SMART" id="SM01007">
    <property type="entry name" value="Aldolase_II"/>
    <property type="match status" value="1"/>
</dbReference>
<dbReference type="Proteomes" id="UP000319732">
    <property type="component" value="Unassembled WGS sequence"/>
</dbReference>
<evidence type="ECO:0000259" key="3">
    <source>
        <dbReference type="SMART" id="SM01007"/>
    </source>
</evidence>
<organism evidence="4 5">
    <name type="scientific">Exilibacterium tricleocarpae</name>
    <dbReference type="NCBI Taxonomy" id="2591008"/>
    <lineage>
        <taxon>Bacteria</taxon>
        <taxon>Pseudomonadati</taxon>
        <taxon>Pseudomonadota</taxon>
        <taxon>Gammaproteobacteria</taxon>
        <taxon>Cellvibrionales</taxon>
        <taxon>Cellvibrionaceae</taxon>
        <taxon>Exilibacterium</taxon>
    </lineage>
</organism>
<keyword evidence="5" id="KW-1185">Reference proteome</keyword>
<accession>A0A545TV95</accession>
<dbReference type="EMBL" id="VHSG01000008">
    <property type="protein sequence ID" value="TQV81145.1"/>
    <property type="molecule type" value="Genomic_DNA"/>
</dbReference>
<dbReference type="Gene3D" id="3.40.225.10">
    <property type="entry name" value="Class II aldolase/adducin N-terminal domain"/>
    <property type="match status" value="1"/>
</dbReference>
<dbReference type="InterPro" id="IPR001303">
    <property type="entry name" value="Aldolase_II/adducin_N"/>
</dbReference>
<dbReference type="PANTHER" id="PTHR22789">
    <property type="entry name" value="FUCULOSE PHOSPHATE ALDOLASE"/>
    <property type="match status" value="1"/>
</dbReference>
<dbReference type="InterPro" id="IPR050197">
    <property type="entry name" value="Aldolase_class_II_sugar_metab"/>
</dbReference>
<dbReference type="AlphaFoldDB" id="A0A545TV95"/>
<dbReference type="RefSeq" id="WP_142903806.1">
    <property type="nucleotide sequence ID" value="NZ_ML660091.1"/>
</dbReference>